<proteinExistence type="predicted"/>
<reference evidence="2 4" key="1">
    <citation type="submission" date="2024-02" db="EMBL/GenBank/DDBJ databases">
        <authorList>
            <person name="Vignale AGUSTIN F."/>
            <person name="Sosa J E."/>
            <person name="Modenutti C."/>
        </authorList>
    </citation>
    <scope>NUCLEOTIDE SEQUENCE [LARGE SCALE GENOMIC DNA]</scope>
</reference>
<keyword evidence="4" id="KW-1185">Reference proteome</keyword>
<dbReference type="InterPro" id="IPR025322">
    <property type="entry name" value="PADRE_dom"/>
</dbReference>
<feature type="region of interest" description="Disordered" evidence="1">
    <location>
        <begin position="102"/>
        <end position="132"/>
    </location>
</feature>
<sequence length="158" mass="17349">MGNIICCYSLGPQPRAAKLIDVHGNLRLIKVPITVAELMLEEPGHVISPVEVLRRTSRFEAMKADEELSSGKLYMLVPANRIHCLLSESEMALVKFSCEKKKAKRRSSKILPALTQEGGEKGEGSNDPVPVLGGENSGLPCYRLRQWRPALEPISEGA</sequence>
<name>A0ABC8S6T2_9AQUA</name>
<organism evidence="2 4">
    <name type="scientific">Ilex paraguariensis</name>
    <name type="common">yerba mate</name>
    <dbReference type="NCBI Taxonomy" id="185542"/>
    <lineage>
        <taxon>Eukaryota</taxon>
        <taxon>Viridiplantae</taxon>
        <taxon>Streptophyta</taxon>
        <taxon>Embryophyta</taxon>
        <taxon>Tracheophyta</taxon>
        <taxon>Spermatophyta</taxon>
        <taxon>Magnoliopsida</taxon>
        <taxon>eudicotyledons</taxon>
        <taxon>Gunneridae</taxon>
        <taxon>Pentapetalae</taxon>
        <taxon>asterids</taxon>
        <taxon>campanulids</taxon>
        <taxon>Aquifoliales</taxon>
        <taxon>Aquifoliaceae</taxon>
        <taxon>Ilex</taxon>
    </lineage>
</organism>
<dbReference type="EMBL" id="CAUOFW020008503">
    <property type="protein sequence ID" value="CAK9183090.1"/>
    <property type="molecule type" value="Genomic_DNA"/>
</dbReference>
<dbReference type="EMBL" id="CAUOFW020002303">
    <property type="protein sequence ID" value="CAK9152916.1"/>
    <property type="molecule type" value="Genomic_DNA"/>
</dbReference>
<evidence type="ECO:0000313" key="4">
    <source>
        <dbReference type="Proteomes" id="UP001642360"/>
    </source>
</evidence>
<protein>
    <submittedName>
        <fullName evidence="2">Uncharacterized protein</fullName>
    </submittedName>
</protein>
<dbReference type="Pfam" id="PF14009">
    <property type="entry name" value="PADRE"/>
    <property type="match status" value="1"/>
</dbReference>
<dbReference type="PANTHER" id="PTHR33052">
    <property type="entry name" value="DUF4228 DOMAIN PROTEIN-RELATED"/>
    <property type="match status" value="1"/>
</dbReference>
<accession>A0ABC8S6T2</accession>
<comment type="caution">
    <text evidence="2">The sequence shown here is derived from an EMBL/GenBank/DDBJ whole genome shotgun (WGS) entry which is preliminary data.</text>
</comment>
<evidence type="ECO:0000256" key="1">
    <source>
        <dbReference type="SAM" id="MobiDB-lite"/>
    </source>
</evidence>
<dbReference type="Proteomes" id="UP001642360">
    <property type="component" value="Unassembled WGS sequence"/>
</dbReference>
<evidence type="ECO:0000313" key="3">
    <source>
        <dbReference type="EMBL" id="CAK9183090.1"/>
    </source>
</evidence>
<evidence type="ECO:0000313" key="2">
    <source>
        <dbReference type="EMBL" id="CAK9152916.1"/>
    </source>
</evidence>
<gene>
    <name evidence="2" type="ORF">ILEXP_LOCUS21142</name>
    <name evidence="3" type="ORF">ILEXP_LOCUS53328</name>
</gene>
<dbReference type="AlphaFoldDB" id="A0ABC8S6T2"/>